<evidence type="ECO:0000256" key="1">
    <source>
        <dbReference type="SAM" id="MobiDB-lite"/>
    </source>
</evidence>
<dbReference type="EMBL" id="FR845719">
    <property type="protein sequence ID" value="CCA58365.1"/>
    <property type="molecule type" value="Genomic_DNA"/>
</dbReference>
<organism evidence="2 3">
    <name type="scientific">Streptomyces venezuelae (strain ATCC 10712 / CBS 650.69 / DSM 40230 / JCM 4526 / NBRC 13096 / PD 04745)</name>
    <dbReference type="NCBI Taxonomy" id="953739"/>
    <lineage>
        <taxon>Bacteria</taxon>
        <taxon>Bacillati</taxon>
        <taxon>Actinomycetota</taxon>
        <taxon>Actinomycetes</taxon>
        <taxon>Kitasatosporales</taxon>
        <taxon>Streptomycetaceae</taxon>
        <taxon>Streptomyces</taxon>
    </lineage>
</organism>
<proteinExistence type="predicted"/>
<evidence type="ECO:0000313" key="2">
    <source>
        <dbReference type="EMBL" id="CCA58365.1"/>
    </source>
</evidence>
<protein>
    <recommendedName>
        <fullName evidence="4">XRE family transcriptional regulator</fullName>
    </recommendedName>
</protein>
<dbReference type="KEGG" id="sve:SVEN_5079"/>
<dbReference type="PATRIC" id="fig|953739.5.peg.216"/>
<feature type="compositionally biased region" description="Low complexity" evidence="1">
    <location>
        <begin position="115"/>
        <end position="125"/>
    </location>
</feature>
<evidence type="ECO:0008006" key="4">
    <source>
        <dbReference type="Google" id="ProtNLM"/>
    </source>
</evidence>
<evidence type="ECO:0000313" key="3">
    <source>
        <dbReference type="Proteomes" id="UP000006854"/>
    </source>
</evidence>
<reference evidence="2 3" key="1">
    <citation type="journal article" date="2011" name="BMC Genomics">
        <title>Genome-wide analysis of the role of GlnR in Streptomyces venezuelae provides new insights into global nitrogen regulation in actinomycetes.</title>
        <authorList>
            <person name="Pullan S.T."/>
            <person name="Bibb M.J."/>
            <person name="Merrick M."/>
        </authorList>
    </citation>
    <scope>NUCLEOTIDE SEQUENCE [LARGE SCALE GENOMIC DNA]</scope>
    <source>
        <strain evidence="2">ATCC 10712</strain>
    </source>
</reference>
<dbReference type="CDD" id="cd00161">
    <property type="entry name" value="beta-trefoil_Ricin-like"/>
    <property type="match status" value="1"/>
</dbReference>
<name>F2R3Z3_STRVP</name>
<dbReference type="eggNOG" id="COG3409">
    <property type="taxonomic scope" value="Bacteria"/>
</dbReference>
<accession>F2R3Z3</accession>
<dbReference type="Pfam" id="PF13560">
    <property type="entry name" value="HTH_31"/>
    <property type="match status" value="1"/>
</dbReference>
<dbReference type="STRING" id="953739.SVEN_5079"/>
<feature type="compositionally biased region" description="Low complexity" evidence="1">
    <location>
        <begin position="178"/>
        <end position="221"/>
    </location>
</feature>
<gene>
    <name evidence="2" type="ordered locus">SVEN_5079</name>
</gene>
<dbReference type="OrthoDB" id="3406160at2"/>
<dbReference type="AlphaFoldDB" id="F2R3Z3"/>
<dbReference type="RefSeq" id="WP_015036263.1">
    <property type="nucleotide sequence ID" value="NC_018750.1"/>
</dbReference>
<dbReference type="GeneID" id="51865640"/>
<dbReference type="HOGENOM" id="CLU_560100_0_0_11"/>
<keyword evidence="3" id="KW-1185">Reference proteome</keyword>
<feature type="compositionally biased region" description="Gly residues" evidence="1">
    <location>
        <begin position="96"/>
        <end position="113"/>
    </location>
</feature>
<feature type="region of interest" description="Disordered" evidence="1">
    <location>
        <begin position="95"/>
        <end position="251"/>
    </location>
</feature>
<sequence>MTAGRHTPDPRGARTPAEFLARLQALKDWSGLTYRELSARAESGGDVLPRSTVANMLARTTLPREELLTAFVRACGATREEEARWRTVRNALAGRAGHGLGDTTGAAGPGEAGEPGEPGAWTEAADGAEAWGPAVERGPGGSAKGPADPGSPTGLVTPGDLADPADDHAGQRTPAGSGTPTGRTGPADPTGPTGPGTPADPTGPADPAGPGTPACPTDPTGLDPDRVEVAASAGGPPVWPTSEGGTGEPVTPPARIRRAVVAVVAVAGLVLAGVSVVALLREGHQGHPGHSGQPTRTGAPVAGGVRIRVAGTELCLAERRGTRTGQIHQVPCAEAGVPLYSLAEVGGGRWRIVSDHPDFGPGCSGIPSGGRIPDAPYEDSECGDPSRVEAFALEPYGTPVRGYRIVPAGSATPGSCVTVVGDRTAPWARLAQAPCAPDATGQLFSFERRP</sequence>
<dbReference type="Proteomes" id="UP000006854">
    <property type="component" value="Chromosome"/>
</dbReference>